<dbReference type="AlphaFoldDB" id="A0A848DF84"/>
<comment type="similarity">
    <text evidence="1">Belongs to the universal stress protein A family.</text>
</comment>
<dbReference type="SUPFAM" id="SSF52402">
    <property type="entry name" value="Adenine nucleotide alpha hydrolases-like"/>
    <property type="match status" value="1"/>
</dbReference>
<comment type="caution">
    <text evidence="3">The sequence shown here is derived from an EMBL/GenBank/DDBJ whole genome shotgun (WGS) entry which is preliminary data.</text>
</comment>
<evidence type="ECO:0000313" key="3">
    <source>
        <dbReference type="EMBL" id="NMH91235.1"/>
    </source>
</evidence>
<dbReference type="PANTHER" id="PTHR31964">
    <property type="entry name" value="ADENINE NUCLEOTIDE ALPHA HYDROLASES-LIKE SUPERFAMILY PROTEIN"/>
    <property type="match status" value="1"/>
</dbReference>
<evidence type="ECO:0000259" key="2">
    <source>
        <dbReference type="Pfam" id="PF00582"/>
    </source>
</evidence>
<dbReference type="Pfam" id="PF00582">
    <property type="entry name" value="Usp"/>
    <property type="match status" value="1"/>
</dbReference>
<evidence type="ECO:0000313" key="4">
    <source>
        <dbReference type="Proteomes" id="UP000586918"/>
    </source>
</evidence>
<dbReference type="InterPro" id="IPR006015">
    <property type="entry name" value="Universal_stress_UspA"/>
</dbReference>
<keyword evidence="4" id="KW-1185">Reference proteome</keyword>
<dbReference type="InterPro" id="IPR006016">
    <property type="entry name" value="UspA"/>
</dbReference>
<dbReference type="Gene3D" id="3.40.50.620">
    <property type="entry name" value="HUPs"/>
    <property type="match status" value="1"/>
</dbReference>
<evidence type="ECO:0000256" key="1">
    <source>
        <dbReference type="ARBA" id="ARBA00008791"/>
    </source>
</evidence>
<accession>A0A848DF84</accession>
<name>A0A848DF84_9PSEU</name>
<proteinExistence type="inferred from homology"/>
<gene>
    <name evidence="3" type="ORF">HF519_06445</name>
</gene>
<sequence length="164" mass="16958">MDESAGSRAALEFAIADAGRRNARVRVVSVFPLPEYGPTVYGSGAYRMETTPTLEQLTTGIEQSVQCMVREVVAEQGSAVAGLPVDVQALPGAPAKVLLEQARRADLLVVGHRGRGGFASAILGSVGLQCVLHAPCPVTVVRPAPQPVPEESPAVAAAVVPVPL</sequence>
<protein>
    <submittedName>
        <fullName evidence="3">Universal stress protein</fullName>
    </submittedName>
</protein>
<dbReference type="InterPro" id="IPR014729">
    <property type="entry name" value="Rossmann-like_a/b/a_fold"/>
</dbReference>
<dbReference type="EMBL" id="JAAXKZ010000014">
    <property type="protein sequence ID" value="NMH91235.1"/>
    <property type="molecule type" value="Genomic_DNA"/>
</dbReference>
<dbReference type="PRINTS" id="PR01438">
    <property type="entry name" value="UNVRSLSTRESS"/>
</dbReference>
<reference evidence="3 4" key="1">
    <citation type="submission" date="2020-04" db="EMBL/GenBank/DDBJ databases">
        <authorList>
            <person name="Klaysubun C."/>
            <person name="Duangmal K."/>
            <person name="Lipun K."/>
        </authorList>
    </citation>
    <scope>NUCLEOTIDE SEQUENCE [LARGE SCALE GENOMIC DNA]</scope>
    <source>
        <strain evidence="3 4">DSM 45300</strain>
    </source>
</reference>
<feature type="domain" description="UspA" evidence="2">
    <location>
        <begin position="1"/>
        <end position="142"/>
    </location>
</feature>
<organism evidence="3 4">
    <name type="scientific">Pseudonocardia bannensis</name>
    <dbReference type="NCBI Taxonomy" id="630973"/>
    <lineage>
        <taxon>Bacteria</taxon>
        <taxon>Bacillati</taxon>
        <taxon>Actinomycetota</taxon>
        <taxon>Actinomycetes</taxon>
        <taxon>Pseudonocardiales</taxon>
        <taxon>Pseudonocardiaceae</taxon>
        <taxon>Pseudonocardia</taxon>
    </lineage>
</organism>
<dbReference type="Proteomes" id="UP000586918">
    <property type="component" value="Unassembled WGS sequence"/>
</dbReference>
<dbReference type="PANTHER" id="PTHR31964:SF113">
    <property type="entry name" value="USPA DOMAIN-CONTAINING PROTEIN"/>
    <property type="match status" value="1"/>
</dbReference>
<dbReference type="CDD" id="cd23659">
    <property type="entry name" value="USP_At3g01520-like"/>
    <property type="match status" value="1"/>
</dbReference>